<accession>A0A093DL98</accession>
<proteinExistence type="predicted"/>
<comment type="subcellular location">
    <subcellularLocation>
        <location evidence="1">Membrane</location>
    </subcellularLocation>
</comment>
<protein>
    <submittedName>
        <fullName evidence="6">SLAM family member 5</fullName>
    </submittedName>
</protein>
<evidence type="ECO:0000256" key="4">
    <source>
        <dbReference type="ARBA" id="ARBA00023180"/>
    </source>
</evidence>
<dbReference type="InterPro" id="IPR036179">
    <property type="entry name" value="Ig-like_dom_sf"/>
</dbReference>
<dbReference type="Proteomes" id="UP000031515">
    <property type="component" value="Unassembled WGS sequence"/>
</dbReference>
<evidence type="ECO:0000313" key="6">
    <source>
        <dbReference type="EMBL" id="KFU94312.1"/>
    </source>
</evidence>
<keyword evidence="4" id="KW-0325">Glycoprotein</keyword>
<keyword evidence="3" id="KW-0472">Membrane</keyword>
<evidence type="ECO:0000256" key="1">
    <source>
        <dbReference type="ARBA" id="ARBA00004370"/>
    </source>
</evidence>
<reference evidence="7" key="2">
    <citation type="journal article" date="2014" name="Science">
        <title>Comparative genomics reveals insights into avian genome evolution and adaptation.</title>
        <authorList>
            <consortium name="Avian Genome Consortium"/>
            <person name="Zhang G."/>
            <person name="Li C."/>
            <person name="Li Q."/>
            <person name="Li B."/>
            <person name="Larkin D.M."/>
            <person name="Lee C."/>
            <person name="Storz J.F."/>
            <person name="Antunes A."/>
            <person name="Greenwold M.J."/>
            <person name="Meredith R.W."/>
            <person name="Odeen A."/>
            <person name="Cui J."/>
            <person name="Zhou Q."/>
            <person name="Xu L."/>
            <person name="Pan H."/>
            <person name="Wang Z."/>
            <person name="Jin L."/>
            <person name="Zhang P."/>
            <person name="Hu H."/>
            <person name="Yang W."/>
            <person name="Hu J."/>
            <person name="Xiao J."/>
            <person name="Yang Z."/>
            <person name="Liu Y."/>
            <person name="Xie Q."/>
            <person name="Yu H."/>
            <person name="Lian J."/>
            <person name="Wen P."/>
            <person name="Zhang F."/>
            <person name="Li H."/>
            <person name="Zeng Y."/>
            <person name="Xiong Z."/>
            <person name="Liu S."/>
            <person name="Zhou L."/>
            <person name="Huang Z."/>
            <person name="An N."/>
            <person name="Wang J."/>
            <person name="Zheng Q."/>
            <person name="Xiong Y."/>
            <person name="Wang G."/>
            <person name="Wang B."/>
            <person name="Wang J."/>
            <person name="Fan Y."/>
            <person name="da Fonseca R.R."/>
            <person name="Alfaro-Nunez A."/>
            <person name="Schubert M."/>
            <person name="Orlando L."/>
            <person name="Mourier T."/>
            <person name="Howard J.T."/>
            <person name="Ganapathy G."/>
            <person name="Pfenning A."/>
            <person name="Whitney O."/>
            <person name="Rivas M.V."/>
            <person name="Hara E."/>
            <person name="Smith J."/>
            <person name="Farre M."/>
            <person name="Narayan J."/>
            <person name="Slavov G."/>
            <person name="Romanov M.N."/>
            <person name="Borges R."/>
            <person name="Machado J.P."/>
            <person name="Khan I."/>
            <person name="Springer M.S."/>
            <person name="Gatesy J."/>
            <person name="Hoffmann F.G."/>
            <person name="Opazo J.C."/>
            <person name="Hastad O."/>
            <person name="Sawyer R.H."/>
            <person name="Kim H."/>
            <person name="Kim K.W."/>
            <person name="Kim H.J."/>
            <person name="Cho S."/>
            <person name="Li N."/>
            <person name="Huang Y."/>
            <person name="Bruford M.W."/>
            <person name="Zhan X."/>
            <person name="Dixon A."/>
            <person name="Bertelsen M.F."/>
            <person name="Derryberry E."/>
            <person name="Warren W."/>
            <person name="Wilson R.K."/>
            <person name="Li S."/>
            <person name="Ray D.A."/>
            <person name="Green R.E."/>
            <person name="O'Brien S.J."/>
            <person name="Griffin D."/>
            <person name="Johnson W.E."/>
            <person name="Haussler D."/>
            <person name="Ryder O.A."/>
            <person name="Willerslev E."/>
            <person name="Graves G.R."/>
            <person name="Alstrom P."/>
            <person name="Fjeldsa J."/>
            <person name="Mindell D.P."/>
            <person name="Edwards S.V."/>
            <person name="Braun E.L."/>
            <person name="Rahbek C."/>
            <person name="Burt D.W."/>
            <person name="Houde P."/>
            <person name="Zhang Y."/>
            <person name="Yang H."/>
            <person name="Wang J."/>
            <person name="Jarvis E.D."/>
            <person name="Gilbert M.T."/>
            <person name="Wang J."/>
        </authorList>
    </citation>
    <scope>NUCLEOTIDE SEQUENCE [LARGE SCALE GENOMIC DNA]</scope>
</reference>
<keyword evidence="7" id="KW-1185">Reference proteome</keyword>
<dbReference type="PANTHER" id="PTHR12080:SF55">
    <property type="entry name" value="LYMPHOCYTE FUNCTION-ASSOCIATED ANTIGEN 3"/>
    <property type="match status" value="1"/>
</dbReference>
<evidence type="ECO:0000256" key="3">
    <source>
        <dbReference type="ARBA" id="ARBA00023136"/>
    </source>
</evidence>
<gene>
    <name evidence="6" type="ORF">M959_02753</name>
</gene>
<sequence>GSSVTFHLQNLDRRPAAWSFHNELIVTVKPGDPPETTFFDDSYKPRWVFSKNGSSLTILQLRMDDAGTYMAKISGTKTVSFTLHVYKELVVPRVTCLARNCSADGCRYILSCSASSSGSGNISYSWSLGDELWTNEARVLVEESPPGEPSPLMCTARNPVSTRNVTVPSPATLC</sequence>
<dbReference type="GO" id="GO:0016020">
    <property type="term" value="C:membrane"/>
    <property type="evidence" value="ECO:0007669"/>
    <property type="project" value="UniProtKB-SubCell"/>
</dbReference>
<feature type="non-terminal residue" evidence="6">
    <location>
        <position position="1"/>
    </location>
</feature>
<dbReference type="InterPro" id="IPR007110">
    <property type="entry name" value="Ig-like_dom"/>
</dbReference>
<dbReference type="AlphaFoldDB" id="A0A093DL98"/>
<name>A0A093DL98_CHAPE</name>
<dbReference type="EMBL" id="KN126986">
    <property type="protein sequence ID" value="KFU94312.1"/>
    <property type="molecule type" value="Genomic_DNA"/>
</dbReference>
<dbReference type="SUPFAM" id="SSF48726">
    <property type="entry name" value="Immunoglobulin"/>
    <property type="match status" value="1"/>
</dbReference>
<evidence type="ECO:0000313" key="7">
    <source>
        <dbReference type="Proteomes" id="UP000031515"/>
    </source>
</evidence>
<dbReference type="PANTHER" id="PTHR12080">
    <property type="entry name" value="SIGNALING LYMPHOCYTIC ACTIVATION MOLECULE"/>
    <property type="match status" value="1"/>
</dbReference>
<keyword evidence="2" id="KW-0732">Signal</keyword>
<feature type="domain" description="Ig-like" evidence="5">
    <location>
        <begin position="92"/>
        <end position="166"/>
    </location>
</feature>
<organism evidence="6 7">
    <name type="scientific">Chaetura pelagica</name>
    <name type="common">Chimney swift</name>
    <name type="synonym">Hirundo pelagica</name>
    <dbReference type="NCBI Taxonomy" id="8897"/>
    <lineage>
        <taxon>Eukaryota</taxon>
        <taxon>Metazoa</taxon>
        <taxon>Chordata</taxon>
        <taxon>Craniata</taxon>
        <taxon>Vertebrata</taxon>
        <taxon>Euteleostomi</taxon>
        <taxon>Archelosauria</taxon>
        <taxon>Archosauria</taxon>
        <taxon>Dinosauria</taxon>
        <taxon>Saurischia</taxon>
        <taxon>Theropoda</taxon>
        <taxon>Coelurosauria</taxon>
        <taxon>Aves</taxon>
        <taxon>Neognathae</taxon>
        <taxon>Neoaves</taxon>
        <taxon>Strisores</taxon>
        <taxon>Apodiformes</taxon>
        <taxon>Apodidae</taxon>
        <taxon>Apodinae</taxon>
        <taxon>Chaetura</taxon>
    </lineage>
</organism>
<reference evidence="6 7" key="1">
    <citation type="submission" date="2013-08" db="EMBL/GenBank/DDBJ databases">
        <title>Genome evolution of avian class.</title>
        <authorList>
            <person name="Zhang G."/>
            <person name="Li C."/>
        </authorList>
    </citation>
    <scope>NUCLEOTIDE SEQUENCE [LARGE SCALE GENOMIC DNA]</scope>
    <source>
        <strain evidence="6">M959</strain>
    </source>
</reference>
<dbReference type="PROSITE" id="PS50835">
    <property type="entry name" value="IG_LIKE"/>
    <property type="match status" value="1"/>
</dbReference>
<feature type="non-terminal residue" evidence="6">
    <location>
        <position position="174"/>
    </location>
</feature>
<dbReference type="Gene3D" id="2.60.40.10">
    <property type="entry name" value="Immunoglobulins"/>
    <property type="match status" value="2"/>
</dbReference>
<evidence type="ECO:0000256" key="2">
    <source>
        <dbReference type="ARBA" id="ARBA00022729"/>
    </source>
</evidence>
<evidence type="ECO:0000259" key="5">
    <source>
        <dbReference type="PROSITE" id="PS50835"/>
    </source>
</evidence>
<dbReference type="InterPro" id="IPR015631">
    <property type="entry name" value="CD2/SLAM_rcpt"/>
</dbReference>
<dbReference type="InterPro" id="IPR013783">
    <property type="entry name" value="Ig-like_fold"/>
</dbReference>